<dbReference type="InParanoid" id="E4V2B5"/>
<dbReference type="VEuPathDB" id="FungiDB:MGYG_07187"/>
<keyword evidence="2" id="KW-0808">Transferase</keyword>
<dbReference type="CDD" id="cd05120">
    <property type="entry name" value="APH_ChoK_like"/>
    <property type="match status" value="1"/>
</dbReference>
<name>E4V2B5_ARTGP</name>
<dbReference type="AlphaFoldDB" id="E4V2B5"/>
<dbReference type="eggNOG" id="ENOG502SP8Y">
    <property type="taxonomic scope" value="Eukaryota"/>
</dbReference>
<reference evidence="3" key="1">
    <citation type="journal article" date="2012" name="MBio">
        <title>Comparative genome analysis of Trichophyton rubrum and related dermatophytes reveals candidate genes involved in infection.</title>
        <authorList>
            <person name="Martinez D.A."/>
            <person name="Oliver B.G."/>
            <person name="Graeser Y."/>
            <person name="Goldberg J.M."/>
            <person name="Li W."/>
            <person name="Martinez-Rossi N.M."/>
            <person name="Monod M."/>
            <person name="Shelest E."/>
            <person name="Barton R.C."/>
            <person name="Birch E."/>
            <person name="Brakhage A.A."/>
            <person name="Chen Z."/>
            <person name="Gurr S.J."/>
            <person name="Heiman D."/>
            <person name="Heitman J."/>
            <person name="Kosti I."/>
            <person name="Rossi A."/>
            <person name="Saif S."/>
            <person name="Samalova M."/>
            <person name="Saunders C.W."/>
            <person name="Shea T."/>
            <person name="Summerbell R.C."/>
            <person name="Xu J."/>
            <person name="Young S."/>
            <person name="Zeng Q."/>
            <person name="Birren B.W."/>
            <person name="Cuomo C.A."/>
            <person name="White T.C."/>
        </authorList>
    </citation>
    <scope>NUCLEOTIDE SEQUENCE [LARGE SCALE GENOMIC DNA]</scope>
    <source>
        <strain evidence="3">ATCC MYA-4604 / CBS 118893</strain>
    </source>
</reference>
<dbReference type="HOGENOM" id="CLU_021768_6_1_1"/>
<dbReference type="PANTHER" id="PTHR21310:SF15">
    <property type="entry name" value="AMINOGLYCOSIDE PHOSPHOTRANSFERASE DOMAIN-CONTAINING PROTEIN"/>
    <property type="match status" value="1"/>
</dbReference>
<dbReference type="OrthoDB" id="8300194at2759"/>
<dbReference type="InterPro" id="IPR051678">
    <property type="entry name" value="AGP_Transferase"/>
</dbReference>
<protein>
    <submittedName>
        <fullName evidence="2">Protein kinase subdomain-containing protein</fullName>
    </submittedName>
</protein>
<proteinExistence type="predicted"/>
<dbReference type="Gene3D" id="3.90.1200.10">
    <property type="match status" value="1"/>
</dbReference>
<dbReference type="OMA" id="HSAKMES"/>
<dbReference type="InterPro" id="IPR011009">
    <property type="entry name" value="Kinase-like_dom_sf"/>
</dbReference>
<dbReference type="Pfam" id="PF01636">
    <property type="entry name" value="APH"/>
    <property type="match status" value="1"/>
</dbReference>
<dbReference type="Proteomes" id="UP000002669">
    <property type="component" value="Unassembled WGS sequence"/>
</dbReference>
<keyword evidence="3" id="KW-1185">Reference proteome</keyword>
<dbReference type="GO" id="GO:0016301">
    <property type="term" value="F:kinase activity"/>
    <property type="evidence" value="ECO:0007669"/>
    <property type="project" value="UniProtKB-KW"/>
</dbReference>
<dbReference type="PANTHER" id="PTHR21310">
    <property type="entry name" value="AMINOGLYCOSIDE PHOSPHOTRANSFERASE-RELATED-RELATED"/>
    <property type="match status" value="1"/>
</dbReference>
<organism evidence="3">
    <name type="scientific">Arthroderma gypseum (strain ATCC MYA-4604 / CBS 118893)</name>
    <name type="common">Microsporum gypseum</name>
    <dbReference type="NCBI Taxonomy" id="535722"/>
    <lineage>
        <taxon>Eukaryota</taxon>
        <taxon>Fungi</taxon>
        <taxon>Dikarya</taxon>
        <taxon>Ascomycota</taxon>
        <taxon>Pezizomycotina</taxon>
        <taxon>Eurotiomycetes</taxon>
        <taxon>Eurotiomycetidae</taxon>
        <taxon>Onygenales</taxon>
        <taxon>Arthrodermataceae</taxon>
        <taxon>Nannizzia</taxon>
    </lineage>
</organism>
<sequence length="278" mass="32003">MKPVDTTKEDPTPCPTCGWSDLRRSRCSHTSQVKLVNAVSNRAWWNVGSDMILKEDPHDKWQTSEVANLEFVQENTTIPVPTIAKDWVQSDNRHFLLMERIPGETMDKLYHKLSTEEMEGIAEQVAEFIQQLRPLQSPEICGIGGTPLHNGWVFLNNMEPAGPFSSDEELWDFMKDGLARLPTKAVDLDPENIVIKDGKVTGILDWEFSGYYPVWWQYVAAGKGSPEEVKWLEIMERKIKDPYPEARQWHKDLRHLSFYLDLTEDGKKTLERLMADGE</sequence>
<gene>
    <name evidence="2" type="ORF">MGYG_07187</name>
</gene>
<dbReference type="EMBL" id="DS989827">
    <property type="protein sequence ID" value="EFR04180.1"/>
    <property type="molecule type" value="Genomic_DNA"/>
</dbReference>
<dbReference type="RefSeq" id="XP_003171188.1">
    <property type="nucleotide sequence ID" value="XM_003171140.1"/>
</dbReference>
<dbReference type="InterPro" id="IPR002575">
    <property type="entry name" value="Aminoglycoside_PTrfase"/>
</dbReference>
<evidence type="ECO:0000259" key="1">
    <source>
        <dbReference type="Pfam" id="PF01636"/>
    </source>
</evidence>
<evidence type="ECO:0000313" key="3">
    <source>
        <dbReference type="Proteomes" id="UP000002669"/>
    </source>
</evidence>
<dbReference type="SUPFAM" id="SSF56112">
    <property type="entry name" value="Protein kinase-like (PK-like)"/>
    <property type="match status" value="1"/>
</dbReference>
<evidence type="ECO:0000313" key="2">
    <source>
        <dbReference type="EMBL" id="EFR04180.1"/>
    </source>
</evidence>
<accession>E4V2B5</accession>
<keyword evidence="2" id="KW-0418">Kinase</keyword>
<dbReference type="GeneID" id="10026438"/>
<feature type="domain" description="Aminoglycoside phosphotransferase" evidence="1">
    <location>
        <begin position="39"/>
        <end position="216"/>
    </location>
</feature>